<comment type="caution">
    <text evidence="3">The sequence shown here is derived from an EMBL/GenBank/DDBJ whole genome shotgun (WGS) entry which is preliminary data.</text>
</comment>
<evidence type="ECO:0000313" key="4">
    <source>
        <dbReference type="Proteomes" id="UP001558652"/>
    </source>
</evidence>
<evidence type="ECO:0000259" key="2">
    <source>
        <dbReference type="Pfam" id="PF16078"/>
    </source>
</evidence>
<sequence length="191" mass="21541">MLREAAPQFKGWVKEDREDTRRLGRLHGSSIAHGKTKFDMSFLRGDSAQALERMFNSWLQDPNTVHNSWWPVFQAFKDGTATEGTWPVQSKEPKTSGRGVVERTEIPKKDIGVDFKMSPVAAKPEESRSPPAKSSDTAMKVTVRLKYPKRGHSLGEEIWRFAAADSDQQVGRAVLALCERQMIQLADKRAD</sequence>
<evidence type="ECO:0000313" key="3">
    <source>
        <dbReference type="EMBL" id="KAL1116822.1"/>
    </source>
</evidence>
<evidence type="ECO:0000256" key="1">
    <source>
        <dbReference type="SAM" id="MobiDB-lite"/>
    </source>
</evidence>
<feature type="region of interest" description="Disordered" evidence="1">
    <location>
        <begin position="116"/>
        <end position="137"/>
    </location>
</feature>
<name>A0ABD0Y015_9HEMI</name>
<proteinExistence type="predicted"/>
<dbReference type="AlphaFoldDB" id="A0ABD0Y015"/>
<feature type="domain" description="2-oxoglutarate dehydrogenase E1 component N-terminal" evidence="2">
    <location>
        <begin position="41"/>
        <end position="79"/>
    </location>
</feature>
<keyword evidence="4" id="KW-1185">Reference proteome</keyword>
<organism evidence="3 4">
    <name type="scientific">Ranatra chinensis</name>
    <dbReference type="NCBI Taxonomy" id="642074"/>
    <lineage>
        <taxon>Eukaryota</taxon>
        <taxon>Metazoa</taxon>
        <taxon>Ecdysozoa</taxon>
        <taxon>Arthropoda</taxon>
        <taxon>Hexapoda</taxon>
        <taxon>Insecta</taxon>
        <taxon>Pterygota</taxon>
        <taxon>Neoptera</taxon>
        <taxon>Paraneoptera</taxon>
        <taxon>Hemiptera</taxon>
        <taxon>Heteroptera</taxon>
        <taxon>Panheteroptera</taxon>
        <taxon>Nepomorpha</taxon>
        <taxon>Nepidae</taxon>
        <taxon>Ranatrinae</taxon>
        <taxon>Ranatra</taxon>
    </lineage>
</organism>
<accession>A0ABD0Y015</accession>
<dbReference type="Proteomes" id="UP001558652">
    <property type="component" value="Unassembled WGS sequence"/>
</dbReference>
<gene>
    <name evidence="3" type="ORF">AAG570_005292</name>
</gene>
<dbReference type="Pfam" id="PF16078">
    <property type="entry name" value="2-oxogl_dehyd_N"/>
    <property type="match status" value="1"/>
</dbReference>
<dbReference type="InterPro" id="IPR032106">
    <property type="entry name" value="2-oxogl_dehyd_N"/>
</dbReference>
<reference evidence="3 4" key="1">
    <citation type="submission" date="2024-07" db="EMBL/GenBank/DDBJ databases">
        <title>Chromosome-level genome assembly of the water stick insect Ranatra chinensis (Heteroptera: Nepidae).</title>
        <authorList>
            <person name="Liu X."/>
        </authorList>
    </citation>
    <scope>NUCLEOTIDE SEQUENCE [LARGE SCALE GENOMIC DNA]</scope>
    <source>
        <strain evidence="3">Cailab_2021Rc</strain>
        <tissue evidence="3">Muscle</tissue>
    </source>
</reference>
<protein>
    <recommendedName>
        <fullName evidence="2">2-oxoglutarate dehydrogenase E1 component N-terminal domain-containing protein</fullName>
    </recommendedName>
</protein>
<dbReference type="EMBL" id="JBFDAA010000017">
    <property type="protein sequence ID" value="KAL1116822.1"/>
    <property type="molecule type" value="Genomic_DNA"/>
</dbReference>